<name>A0ABD5REX5_9EURY</name>
<evidence type="ECO:0000313" key="4">
    <source>
        <dbReference type="Proteomes" id="UP001596201"/>
    </source>
</evidence>
<evidence type="ECO:0008006" key="5">
    <source>
        <dbReference type="Google" id="ProtNLM"/>
    </source>
</evidence>
<feature type="domain" description="DUF7347" evidence="1">
    <location>
        <begin position="6"/>
        <end position="84"/>
    </location>
</feature>
<dbReference type="AlphaFoldDB" id="A0ABD5REX5"/>
<reference evidence="3 4" key="1">
    <citation type="journal article" date="2019" name="Int. J. Syst. Evol. Microbiol.">
        <title>The Global Catalogue of Microorganisms (GCM) 10K type strain sequencing project: providing services to taxonomists for standard genome sequencing and annotation.</title>
        <authorList>
            <consortium name="The Broad Institute Genomics Platform"/>
            <consortium name="The Broad Institute Genome Sequencing Center for Infectious Disease"/>
            <person name="Wu L."/>
            <person name="Ma J."/>
        </authorList>
    </citation>
    <scope>NUCLEOTIDE SEQUENCE [LARGE SCALE GENOMIC DNA]</scope>
    <source>
        <strain evidence="3 4">CGMCC 1.12237</strain>
    </source>
</reference>
<evidence type="ECO:0000313" key="3">
    <source>
        <dbReference type="EMBL" id="MFC5368559.1"/>
    </source>
</evidence>
<comment type="caution">
    <text evidence="3">The sequence shown here is derived from an EMBL/GenBank/DDBJ whole genome shotgun (WGS) entry which is preliminary data.</text>
</comment>
<keyword evidence="4" id="KW-1185">Reference proteome</keyword>
<dbReference type="InterPro" id="IPR055771">
    <property type="entry name" value="DUF7347"/>
</dbReference>
<proteinExistence type="predicted"/>
<organism evidence="3 4">
    <name type="scientific">Salinirubrum litoreum</name>
    <dbReference type="NCBI Taxonomy" id="1126234"/>
    <lineage>
        <taxon>Archaea</taxon>
        <taxon>Methanobacteriati</taxon>
        <taxon>Methanobacteriota</taxon>
        <taxon>Stenosarchaea group</taxon>
        <taxon>Halobacteria</taxon>
        <taxon>Halobacteriales</taxon>
        <taxon>Haloferacaceae</taxon>
        <taxon>Salinirubrum</taxon>
    </lineage>
</organism>
<sequence>MDSEVTAAFELLGNETRLRTVEALGELSAPGEFSTVSFGDLRAAVGVRDSGNFNYHLQQLVPQFVTASDDGYHLSLPGIFVYRTLKSGLYEERDPDVVQETDDPCEECGTPREVWIESGRATRGCLDCGVIDNQYPLPAGALARLPDVDLERLLFERLAFDKLSFLRGFCPYCSGSVYTELSTARERLADPDVPYTQAVATVSCEWCHWYLHANVVGLLIGHPALLPFYYRHDFDPFFDSLTETFEVSVDVESTEPWRLVTTLVAPDDETLRIVLDGSLDVIDRDLTRATGP</sequence>
<dbReference type="EMBL" id="JBHSKX010000002">
    <property type="protein sequence ID" value="MFC5368559.1"/>
    <property type="molecule type" value="Genomic_DNA"/>
</dbReference>
<dbReference type="Pfam" id="PF24042">
    <property type="entry name" value="DUF7351"/>
    <property type="match status" value="1"/>
</dbReference>
<accession>A0ABD5REX5</accession>
<dbReference type="Proteomes" id="UP001596201">
    <property type="component" value="Unassembled WGS sequence"/>
</dbReference>
<dbReference type="RefSeq" id="WP_227230831.1">
    <property type="nucleotide sequence ID" value="NZ_JAJCVJ010000002.1"/>
</dbReference>
<evidence type="ECO:0000259" key="2">
    <source>
        <dbReference type="Pfam" id="PF24042"/>
    </source>
</evidence>
<dbReference type="InterPro" id="IPR055775">
    <property type="entry name" value="DUF7351"/>
</dbReference>
<gene>
    <name evidence="3" type="ORF">ACFPJ5_16660</name>
</gene>
<evidence type="ECO:0000259" key="1">
    <source>
        <dbReference type="Pfam" id="PF24038"/>
    </source>
</evidence>
<protein>
    <recommendedName>
        <fullName evidence="5">Helix-turn-helix domain-containing protein</fullName>
    </recommendedName>
</protein>
<dbReference type="Pfam" id="PF24038">
    <property type="entry name" value="DUF7347"/>
    <property type="match status" value="1"/>
</dbReference>
<feature type="domain" description="DUF7351" evidence="2">
    <location>
        <begin position="102"/>
        <end position="281"/>
    </location>
</feature>